<evidence type="ECO:0000313" key="1">
    <source>
        <dbReference type="EMBL" id="NRT55874.1"/>
    </source>
</evidence>
<dbReference type="SUPFAM" id="SSF52266">
    <property type="entry name" value="SGNH hydrolase"/>
    <property type="match status" value="1"/>
</dbReference>
<dbReference type="Gene3D" id="3.40.50.1110">
    <property type="entry name" value="SGNH hydrolase"/>
    <property type="match status" value="2"/>
</dbReference>
<reference evidence="1 2" key="1">
    <citation type="submission" date="2020-05" db="EMBL/GenBank/DDBJ databases">
        <title>Genomic Encyclopedia of Type Strains, Phase IV (KMG-V): Genome sequencing to study the core and pangenomes of soil and plant-associated prokaryotes.</title>
        <authorList>
            <person name="Whitman W."/>
        </authorList>
    </citation>
    <scope>NUCLEOTIDE SEQUENCE [LARGE SCALE GENOMIC DNA]</scope>
    <source>
        <strain evidence="1 2">C29</strain>
    </source>
</reference>
<name>A0ABX2G1D9_9BURK</name>
<proteinExistence type="predicted"/>
<comment type="caution">
    <text evidence="1">The sequence shown here is derived from an EMBL/GenBank/DDBJ whole genome shotgun (WGS) entry which is preliminary data.</text>
</comment>
<protein>
    <submittedName>
        <fullName evidence="1">Lysophospholipase L1-like esterase</fullName>
    </submittedName>
</protein>
<gene>
    <name evidence="1" type="ORF">HNQ01_001604</name>
</gene>
<dbReference type="EMBL" id="JABSNM010000005">
    <property type="protein sequence ID" value="NRT55874.1"/>
    <property type="molecule type" value="Genomic_DNA"/>
</dbReference>
<dbReference type="InterPro" id="IPR036514">
    <property type="entry name" value="SGNH_hydro_sf"/>
</dbReference>
<dbReference type="RefSeq" id="WP_173804841.1">
    <property type="nucleotide sequence ID" value="NZ_JABSNM010000005.1"/>
</dbReference>
<accession>A0ABX2G1D9</accession>
<dbReference type="Proteomes" id="UP001516061">
    <property type="component" value="Unassembled WGS sequence"/>
</dbReference>
<sequence length="388" mass="43105">MMKTLFRRRPVRWAAYTLLALLTLECCSRLEDRIRQQAPLDRPHTIDSVFHDGPDGRHGRPGAHFAKWSMNSLGYRSPEPRPDSSVRVLTFGASETFGLYESAGQEYPRQLERELQRRGLERAEVINVALPGMRIGHADYLREAIARLRPQWVLLYPSPANYIGAEAPLCHEGAIARPVRMTPPPEQFEPPPPRAHLRLAGKVEQVVKPLLPLRMTVAMKRLSIRRAEAGGEVMDRLPEPMMGHFLADLSCTARVVESMGARPLLVTHATVFGPGFERGDGLMLTNWRSFYPELREDGFLDMERRAAEGVRALARTRQLPLADASAQLPGGTENFADFVHFTDAGAAQMARLVADTLLQAGGPQATRPQLTAAVGPLPGLPDPLTRVR</sequence>
<organism evidence="1 2">
    <name type="scientific">Sphaerotilus uruguayifluvii</name>
    <dbReference type="NCBI Taxonomy" id="2735897"/>
    <lineage>
        <taxon>Bacteria</taxon>
        <taxon>Pseudomonadati</taxon>
        <taxon>Pseudomonadota</taxon>
        <taxon>Betaproteobacteria</taxon>
        <taxon>Burkholderiales</taxon>
        <taxon>Sphaerotilaceae</taxon>
        <taxon>Sphaerotilus</taxon>
    </lineage>
</organism>
<evidence type="ECO:0000313" key="2">
    <source>
        <dbReference type="Proteomes" id="UP001516061"/>
    </source>
</evidence>
<keyword evidence="2" id="KW-1185">Reference proteome</keyword>